<proteinExistence type="predicted"/>
<organism evidence="1 2">
    <name type="scientific">Candidatus Akkermansia intestinigallinarum</name>
    <dbReference type="NCBI Taxonomy" id="2838431"/>
    <lineage>
        <taxon>Bacteria</taxon>
        <taxon>Pseudomonadati</taxon>
        <taxon>Verrucomicrobiota</taxon>
        <taxon>Verrucomicrobiia</taxon>
        <taxon>Verrucomicrobiales</taxon>
        <taxon>Akkermansiaceae</taxon>
        <taxon>Akkermansia</taxon>
    </lineage>
</organism>
<accession>A0A9D1VBZ4</accession>
<reference evidence="1" key="1">
    <citation type="journal article" date="2021" name="PeerJ">
        <title>Extensive microbial diversity within the chicken gut microbiome revealed by metagenomics and culture.</title>
        <authorList>
            <person name="Gilroy R."/>
            <person name="Ravi A."/>
            <person name="Getino M."/>
            <person name="Pursley I."/>
            <person name="Horton D.L."/>
            <person name="Alikhan N.F."/>
            <person name="Baker D."/>
            <person name="Gharbi K."/>
            <person name="Hall N."/>
            <person name="Watson M."/>
            <person name="Adriaenssens E.M."/>
            <person name="Foster-Nyarko E."/>
            <person name="Jarju S."/>
            <person name="Secka A."/>
            <person name="Antonio M."/>
            <person name="Oren A."/>
            <person name="Chaudhuri R.R."/>
            <person name="La Ragione R."/>
            <person name="Hildebrand F."/>
            <person name="Pallen M.J."/>
        </authorList>
    </citation>
    <scope>NUCLEOTIDE SEQUENCE</scope>
    <source>
        <strain evidence="1">14975</strain>
    </source>
</reference>
<sequence length="329" mass="34456">MNPDSAPRSAAPSVLAADTPALAVGVDMGGTSVKFAVVQGADIVHKGAPLVTAAYATPDELLEAVAGRVRELRDGYPGVCAVGMGLPGFVDHRAGRVDSLTNVPGWHDIMARDRLRELTGLPAAIDNDANCMAFAEWKLGAGQGMNDLVCLTLGTGVGSGLIVNGQFLRGHLGAAGEIGQMSIDYRGRIGHYGNRGAVEDYIGNREMAMAAQLAYAAAGETRSLAQCSPLELENAARAGCPIAQQIWQDFACKLACVLMNCHYVLNPEAFIIGGGVAKAGDLLFAPLRRYLRAQLYPSHFAQLKILPARFGNEAGLIGAARLALTALSD</sequence>
<evidence type="ECO:0000313" key="1">
    <source>
        <dbReference type="EMBL" id="HIX20387.1"/>
    </source>
</evidence>
<dbReference type="SUPFAM" id="SSF53067">
    <property type="entry name" value="Actin-like ATPase domain"/>
    <property type="match status" value="1"/>
</dbReference>
<dbReference type="PANTHER" id="PTHR18964">
    <property type="entry name" value="ROK (REPRESSOR, ORF, KINASE) FAMILY"/>
    <property type="match status" value="1"/>
</dbReference>
<reference evidence="1" key="2">
    <citation type="submission" date="2021-04" db="EMBL/GenBank/DDBJ databases">
        <authorList>
            <person name="Gilroy R."/>
        </authorList>
    </citation>
    <scope>NUCLEOTIDE SEQUENCE</scope>
    <source>
        <strain evidence="1">14975</strain>
    </source>
</reference>
<dbReference type="Proteomes" id="UP000823964">
    <property type="component" value="Unassembled WGS sequence"/>
</dbReference>
<protein>
    <submittedName>
        <fullName evidence="1">ROK family protein</fullName>
    </submittedName>
</protein>
<dbReference type="InterPro" id="IPR043129">
    <property type="entry name" value="ATPase_NBD"/>
</dbReference>
<dbReference type="Gene3D" id="3.30.420.40">
    <property type="match status" value="2"/>
</dbReference>
<dbReference type="InterPro" id="IPR000600">
    <property type="entry name" value="ROK"/>
</dbReference>
<gene>
    <name evidence="1" type="ORF">H9862_07290</name>
</gene>
<dbReference type="AlphaFoldDB" id="A0A9D1VBZ4"/>
<name>A0A9D1VBZ4_9BACT</name>
<dbReference type="PANTHER" id="PTHR18964:SF169">
    <property type="entry name" value="N-ACETYLMANNOSAMINE KINASE"/>
    <property type="match status" value="1"/>
</dbReference>
<dbReference type="Pfam" id="PF00480">
    <property type="entry name" value="ROK"/>
    <property type="match status" value="1"/>
</dbReference>
<dbReference type="EMBL" id="DXFQ01000135">
    <property type="protein sequence ID" value="HIX20387.1"/>
    <property type="molecule type" value="Genomic_DNA"/>
</dbReference>
<evidence type="ECO:0000313" key="2">
    <source>
        <dbReference type="Proteomes" id="UP000823964"/>
    </source>
</evidence>
<comment type="caution">
    <text evidence="1">The sequence shown here is derived from an EMBL/GenBank/DDBJ whole genome shotgun (WGS) entry which is preliminary data.</text>
</comment>